<sequence>MDNLKKYYTTIYAQCFSPCQKYLVAASNYGEIAVFASSEFLSNEETEAEDHSRDPIYKFQAHSSSIFALVMSEDFLISGGNGEILAWDWSSLKKKSAKKSWSLSIPQGENIVQPEVNTLVLTGKDSEQRVLLAGCGDNKVYAWDIETRILL</sequence>
<proteinExistence type="predicted"/>
<dbReference type="EMBL" id="JABSTQ010009980">
    <property type="protein sequence ID" value="KAG0424375.1"/>
    <property type="molecule type" value="Genomic_DNA"/>
</dbReference>
<reference evidence="1 2" key="1">
    <citation type="journal article" date="2020" name="Cell">
        <title>Large-Scale Comparative Analyses of Tick Genomes Elucidate Their Genetic Diversity and Vector Capacities.</title>
        <authorList>
            <consortium name="Tick Genome and Microbiome Consortium (TIGMIC)"/>
            <person name="Jia N."/>
            <person name="Wang J."/>
            <person name="Shi W."/>
            <person name="Du L."/>
            <person name="Sun Y."/>
            <person name="Zhan W."/>
            <person name="Jiang J.F."/>
            <person name="Wang Q."/>
            <person name="Zhang B."/>
            <person name="Ji P."/>
            <person name="Bell-Sakyi L."/>
            <person name="Cui X.M."/>
            <person name="Yuan T.T."/>
            <person name="Jiang B.G."/>
            <person name="Yang W.F."/>
            <person name="Lam T.T."/>
            <person name="Chang Q.C."/>
            <person name="Ding S.J."/>
            <person name="Wang X.J."/>
            <person name="Zhu J.G."/>
            <person name="Ruan X.D."/>
            <person name="Zhao L."/>
            <person name="Wei J.T."/>
            <person name="Ye R.Z."/>
            <person name="Que T.C."/>
            <person name="Du C.H."/>
            <person name="Zhou Y.H."/>
            <person name="Cheng J.X."/>
            <person name="Dai P.F."/>
            <person name="Guo W.B."/>
            <person name="Han X.H."/>
            <person name="Huang E.J."/>
            <person name="Li L.F."/>
            <person name="Wei W."/>
            <person name="Gao Y.C."/>
            <person name="Liu J.Z."/>
            <person name="Shao H.Z."/>
            <person name="Wang X."/>
            <person name="Wang C.C."/>
            <person name="Yang T.C."/>
            <person name="Huo Q.B."/>
            <person name="Li W."/>
            <person name="Chen H.Y."/>
            <person name="Chen S.E."/>
            <person name="Zhou L.G."/>
            <person name="Ni X.B."/>
            <person name="Tian J.H."/>
            <person name="Sheng Y."/>
            <person name="Liu T."/>
            <person name="Pan Y.S."/>
            <person name="Xia L.Y."/>
            <person name="Li J."/>
            <person name="Zhao F."/>
            <person name="Cao W.C."/>
        </authorList>
    </citation>
    <scope>NUCLEOTIDE SEQUENCE [LARGE SCALE GENOMIC DNA]</scope>
    <source>
        <strain evidence="1">Iper-2018</strain>
    </source>
</reference>
<accession>A0AC60PTA9</accession>
<keyword evidence="2" id="KW-1185">Reference proteome</keyword>
<dbReference type="Proteomes" id="UP000805193">
    <property type="component" value="Unassembled WGS sequence"/>
</dbReference>
<evidence type="ECO:0000313" key="1">
    <source>
        <dbReference type="EMBL" id="KAG0424375.1"/>
    </source>
</evidence>
<protein>
    <submittedName>
        <fullName evidence="1">Uncharacterized protein</fullName>
    </submittedName>
</protein>
<organism evidence="1 2">
    <name type="scientific">Ixodes persulcatus</name>
    <name type="common">Taiga tick</name>
    <dbReference type="NCBI Taxonomy" id="34615"/>
    <lineage>
        <taxon>Eukaryota</taxon>
        <taxon>Metazoa</taxon>
        <taxon>Ecdysozoa</taxon>
        <taxon>Arthropoda</taxon>
        <taxon>Chelicerata</taxon>
        <taxon>Arachnida</taxon>
        <taxon>Acari</taxon>
        <taxon>Parasitiformes</taxon>
        <taxon>Ixodida</taxon>
        <taxon>Ixodoidea</taxon>
        <taxon>Ixodidae</taxon>
        <taxon>Ixodinae</taxon>
        <taxon>Ixodes</taxon>
    </lineage>
</organism>
<feature type="non-terminal residue" evidence="1">
    <location>
        <position position="151"/>
    </location>
</feature>
<evidence type="ECO:0000313" key="2">
    <source>
        <dbReference type="Proteomes" id="UP000805193"/>
    </source>
</evidence>
<gene>
    <name evidence="1" type="ORF">HPB47_028400</name>
</gene>
<name>A0AC60PTA9_IXOPE</name>
<comment type="caution">
    <text evidence="1">The sequence shown here is derived from an EMBL/GenBank/DDBJ whole genome shotgun (WGS) entry which is preliminary data.</text>
</comment>